<dbReference type="InterPro" id="IPR058706">
    <property type="entry name" value="zf-C2H2_AHC1-like"/>
</dbReference>
<dbReference type="RefSeq" id="XP_020072286.1">
    <property type="nucleotide sequence ID" value="XM_020216193.1"/>
</dbReference>
<keyword evidence="7" id="KW-1185">Reference proteome</keyword>
<dbReference type="Proteomes" id="UP000094389">
    <property type="component" value="Unassembled WGS sequence"/>
</dbReference>
<dbReference type="EMBL" id="KV453926">
    <property type="protein sequence ID" value="ODV75247.1"/>
    <property type="molecule type" value="Genomic_DNA"/>
</dbReference>
<accession>A0A0H5CCQ7</accession>
<feature type="region of interest" description="Disordered" evidence="1">
    <location>
        <begin position="235"/>
        <end position="256"/>
    </location>
</feature>
<organism evidence="4 6">
    <name type="scientific">Cyberlindnera jadinii (strain ATCC 18201 / CBS 1600 / BCRC 20928 / JCM 3617 / NBRC 0987 / NRRL Y-1542)</name>
    <name type="common">Torula yeast</name>
    <name type="synonym">Candida utilis</name>
    <dbReference type="NCBI Taxonomy" id="983966"/>
    <lineage>
        <taxon>Eukaryota</taxon>
        <taxon>Fungi</taxon>
        <taxon>Dikarya</taxon>
        <taxon>Ascomycota</taxon>
        <taxon>Saccharomycotina</taxon>
        <taxon>Saccharomycetes</taxon>
        <taxon>Phaffomycetales</taxon>
        <taxon>Phaffomycetaceae</taxon>
        <taxon>Cyberlindnera</taxon>
    </lineage>
</organism>
<feature type="compositionally biased region" description="Basic residues" evidence="1">
    <location>
        <begin position="310"/>
        <end position="322"/>
    </location>
</feature>
<feature type="domain" description="AHC1-like C2H2 zinc-finger" evidence="2">
    <location>
        <begin position="154"/>
        <end position="240"/>
    </location>
</feature>
<feature type="compositionally biased region" description="Polar residues" evidence="1">
    <location>
        <begin position="111"/>
        <end position="123"/>
    </location>
</feature>
<dbReference type="OrthoDB" id="5355528at2759"/>
<feature type="compositionally biased region" description="Basic residues" evidence="1">
    <location>
        <begin position="384"/>
        <end position="393"/>
    </location>
</feature>
<sequence>MGPAAGEDDQAAAYGQIATPKSPTSDDYPRLTDDEQSYPLEGALRQKLVEQVDLEILLKHREYHLVQKEMHKVMTQLETMEKLHSDPHYAEYLQSLVSLKKDALEHRDSKASVQHQQASQESGYNLRKSSKEHERAVHRTSYGGLRPVWDAQGNKICVHKRSDGVIVRIDCPKCGRTDFGSAQGFLNHARLAHSIEYKSQDHAALCCGSLLPDADQDQVGLNSIALLKESGADPNRNLAPGVSIEDQNGNKKRRKLSTAKGGYLEKLFVEKGKDSDSNYKALVEDVTKKEIIDDDGDLDQQQPSEPSDGKKKKMGHNRRKSRGGLSAVTFEEHVEVYEPRNAGQSSQCDNASFSPNVEYEIPPVEGLTPAQRRRFPSISEPLRTRSRSRQNSS</sequence>
<reference evidence="4" key="1">
    <citation type="submission" date="2014-12" db="EMBL/GenBank/DDBJ databases">
        <authorList>
            <person name="Jaenicke S."/>
        </authorList>
    </citation>
    <scope>NUCLEOTIDE SEQUENCE [LARGE SCALE GENOMIC DNA]</scope>
    <source>
        <strain evidence="4">CBS1600</strain>
    </source>
</reference>
<dbReference type="OMA" id="CGRTDFG"/>
<evidence type="ECO:0000256" key="1">
    <source>
        <dbReference type="SAM" id="MobiDB-lite"/>
    </source>
</evidence>
<evidence type="ECO:0000259" key="2">
    <source>
        <dbReference type="Pfam" id="PF25909"/>
    </source>
</evidence>
<evidence type="ECO:0000313" key="6">
    <source>
        <dbReference type="Proteomes" id="UP000038830"/>
    </source>
</evidence>
<evidence type="ECO:0000313" key="5">
    <source>
        <dbReference type="EMBL" id="ODV75247.1"/>
    </source>
</evidence>
<proteinExistence type="predicted"/>
<dbReference type="AlphaFoldDB" id="A0A0H5CCQ7"/>
<evidence type="ECO:0000259" key="3">
    <source>
        <dbReference type="Pfam" id="PF25910"/>
    </source>
</evidence>
<dbReference type="InterPro" id="IPR058707">
    <property type="entry name" value="AHC1_N"/>
</dbReference>
<dbReference type="EMBL" id="CDQK01000003">
    <property type="protein sequence ID" value="CEP22404.1"/>
    <property type="molecule type" value="Genomic_DNA"/>
</dbReference>
<dbReference type="GeneID" id="30990589"/>
<dbReference type="STRING" id="983966.A0A0H5CCQ7"/>
<reference evidence="6" key="2">
    <citation type="journal article" date="2015" name="J. Biotechnol.">
        <title>The structure of the Cyberlindnera jadinii genome and its relation to Candida utilis analyzed by the occurrence of single nucleotide polymorphisms.</title>
        <authorList>
            <person name="Rupp O."/>
            <person name="Brinkrolf K."/>
            <person name="Buerth C."/>
            <person name="Kunigo M."/>
            <person name="Schneider J."/>
            <person name="Jaenicke S."/>
            <person name="Goesmann A."/>
            <person name="Puehler A."/>
            <person name="Jaeger K.-E."/>
            <person name="Ernst J.F."/>
        </authorList>
    </citation>
    <scope>NUCLEOTIDE SEQUENCE [LARGE SCALE GENOMIC DNA]</scope>
    <source>
        <strain evidence="6">ATCC 18201 / CBS 1600 / BCRC 20928 / JCM 3617 / NBRC 0987 / NRRL Y-1542</strain>
    </source>
</reference>
<feature type="region of interest" description="Disordered" evidence="1">
    <location>
        <begin position="107"/>
        <end position="139"/>
    </location>
</feature>
<accession>A0A1E4S6V0</accession>
<dbReference type="Pfam" id="PF25909">
    <property type="entry name" value="zf-C2H2_AHC1"/>
    <property type="match status" value="1"/>
</dbReference>
<name>A0A0H5CCQ7_CYBJN</name>
<dbReference type="Proteomes" id="UP000038830">
    <property type="component" value="Unassembled WGS sequence"/>
</dbReference>
<feature type="region of interest" description="Disordered" evidence="1">
    <location>
        <begin position="292"/>
        <end position="393"/>
    </location>
</feature>
<reference evidence="5 7" key="3">
    <citation type="journal article" date="2016" name="Proc. Natl. Acad. Sci. U.S.A.">
        <title>Comparative genomics of biotechnologically important yeasts.</title>
        <authorList>
            <person name="Riley R."/>
            <person name="Haridas S."/>
            <person name="Wolfe K.H."/>
            <person name="Lopes M.R."/>
            <person name="Hittinger C.T."/>
            <person name="Goeker M."/>
            <person name="Salamov A.A."/>
            <person name="Wisecaver J.H."/>
            <person name="Long T.M."/>
            <person name="Calvey C.H."/>
            <person name="Aerts A.L."/>
            <person name="Barry K.W."/>
            <person name="Choi C."/>
            <person name="Clum A."/>
            <person name="Coughlan A.Y."/>
            <person name="Deshpande S."/>
            <person name="Douglass A.P."/>
            <person name="Hanson S.J."/>
            <person name="Klenk H.-P."/>
            <person name="LaButti K.M."/>
            <person name="Lapidus A."/>
            <person name="Lindquist E.A."/>
            <person name="Lipzen A.M."/>
            <person name="Meier-Kolthoff J.P."/>
            <person name="Ohm R.A."/>
            <person name="Otillar R.P."/>
            <person name="Pangilinan J.L."/>
            <person name="Peng Y."/>
            <person name="Rokas A."/>
            <person name="Rosa C.A."/>
            <person name="Scheuner C."/>
            <person name="Sibirny A.A."/>
            <person name="Slot J.C."/>
            <person name="Stielow J.B."/>
            <person name="Sun H."/>
            <person name="Kurtzman C.P."/>
            <person name="Blackwell M."/>
            <person name="Grigoriev I.V."/>
            <person name="Jeffries T.W."/>
        </authorList>
    </citation>
    <scope>NUCLEOTIDE SEQUENCE [LARGE SCALE GENOMIC DNA]</scope>
    <source>
        <strain evidence="7">ATCC 18201 / CBS 1600 / BCRC 20928 / JCM 3617 / NBRC 0987 / NRRL Y-1542</strain>
        <strain evidence="5">NRRL Y-1542</strain>
    </source>
</reference>
<gene>
    <name evidence="4" type="primary">AHC1</name>
    <name evidence="4" type="ORF">BN1211_2762</name>
    <name evidence="5" type="ORF">CYBJADRAFT_171182</name>
</gene>
<feature type="compositionally biased region" description="Polar residues" evidence="1">
    <location>
        <begin position="342"/>
        <end position="355"/>
    </location>
</feature>
<dbReference type="Pfam" id="PF25910">
    <property type="entry name" value="AHC1_N"/>
    <property type="match status" value="1"/>
</dbReference>
<evidence type="ECO:0000313" key="4">
    <source>
        <dbReference type="EMBL" id="CEP22404.1"/>
    </source>
</evidence>
<protein>
    <submittedName>
        <fullName evidence="4">AHC1 protein</fullName>
    </submittedName>
</protein>
<evidence type="ECO:0000313" key="7">
    <source>
        <dbReference type="Proteomes" id="UP000094389"/>
    </source>
</evidence>
<feature type="compositionally biased region" description="Acidic residues" evidence="1">
    <location>
        <begin position="1"/>
        <end position="10"/>
    </location>
</feature>
<feature type="domain" description="AHC1 N-terminal" evidence="3">
    <location>
        <begin position="45"/>
        <end position="91"/>
    </location>
</feature>
<feature type="region of interest" description="Disordered" evidence="1">
    <location>
        <begin position="1"/>
        <end position="35"/>
    </location>
</feature>